<keyword evidence="6" id="KW-1185">Reference proteome</keyword>
<dbReference type="OrthoDB" id="5975154at2759"/>
<dbReference type="Pfam" id="PF02932">
    <property type="entry name" value="Neur_chan_memb"/>
    <property type="match status" value="1"/>
</dbReference>
<feature type="compositionally biased region" description="Polar residues" evidence="1">
    <location>
        <begin position="203"/>
        <end position="227"/>
    </location>
</feature>
<keyword evidence="2" id="KW-0472">Membrane</keyword>
<accession>A0A813QLN4</accession>
<feature type="transmembrane region" description="Helical" evidence="2">
    <location>
        <begin position="20"/>
        <end position="37"/>
    </location>
</feature>
<comment type="caution">
    <text evidence="4">The sequence shown here is derived from an EMBL/GenBank/DDBJ whole genome shotgun (WGS) entry which is preliminary data.</text>
</comment>
<dbReference type="InterPro" id="IPR006029">
    <property type="entry name" value="Neurotrans-gated_channel_TM"/>
</dbReference>
<feature type="region of interest" description="Disordered" evidence="1">
    <location>
        <begin position="184"/>
        <end position="227"/>
    </location>
</feature>
<evidence type="ECO:0000313" key="5">
    <source>
        <dbReference type="EMBL" id="CAF3551283.1"/>
    </source>
</evidence>
<proteinExistence type="predicted"/>
<evidence type="ECO:0000313" key="4">
    <source>
        <dbReference type="EMBL" id="CAF0769317.1"/>
    </source>
</evidence>
<dbReference type="Proteomes" id="UP000681722">
    <property type="component" value="Unassembled WGS sequence"/>
</dbReference>
<evidence type="ECO:0000313" key="6">
    <source>
        <dbReference type="Proteomes" id="UP000663829"/>
    </source>
</evidence>
<keyword evidence="2" id="KW-1133">Transmembrane helix</keyword>
<dbReference type="AlphaFoldDB" id="A0A813QLN4"/>
<dbReference type="GO" id="GO:0006811">
    <property type="term" value="P:monoatomic ion transport"/>
    <property type="evidence" value="ECO:0007669"/>
    <property type="project" value="InterPro"/>
</dbReference>
<dbReference type="InterPro" id="IPR038050">
    <property type="entry name" value="Neuro_actylchol_rec"/>
</dbReference>
<feature type="domain" description="Neurotransmitter-gated ion-channel transmembrane" evidence="3">
    <location>
        <begin position="20"/>
        <end position="262"/>
    </location>
</feature>
<name>A0A813QLN4_9BILA</name>
<dbReference type="EMBL" id="CAJNOQ010000185">
    <property type="protein sequence ID" value="CAF0769317.1"/>
    <property type="molecule type" value="Genomic_DNA"/>
</dbReference>
<sequence>MAMITNNGTVFWPIPTRLKTLGITVLLAFSVFMLAIAESMPETSEHIPLISIYLTAVMAMTSISVMMTVFVLNLHYRGPKRNELPFWLQQLLGLSLAGVIRTVRTSGCSWMKKDARRKVRNTRYKSRSSHLNKFDSFVPTNGISYKLNETVIKQENVQSTTYHSADYESLRYRDNLSDGLDNVNKRSSSRLQHDSTVLKDNHSSSNYRPFSDNLSVPSPPTSIQRSSSTIQEEIHQTLHSLLLKQKQIERDLQIASDWRSVATKSCALPSRTDM</sequence>
<evidence type="ECO:0000256" key="2">
    <source>
        <dbReference type="SAM" id="Phobius"/>
    </source>
</evidence>
<protein>
    <recommendedName>
        <fullName evidence="3">Neurotransmitter-gated ion-channel transmembrane domain-containing protein</fullName>
    </recommendedName>
</protein>
<feature type="transmembrane region" description="Helical" evidence="2">
    <location>
        <begin position="49"/>
        <end position="72"/>
    </location>
</feature>
<dbReference type="GO" id="GO:0016020">
    <property type="term" value="C:membrane"/>
    <property type="evidence" value="ECO:0007669"/>
    <property type="project" value="InterPro"/>
</dbReference>
<dbReference type="Gene3D" id="1.20.58.390">
    <property type="entry name" value="Neurotransmitter-gated ion-channel transmembrane domain"/>
    <property type="match status" value="1"/>
</dbReference>
<dbReference type="InterPro" id="IPR036719">
    <property type="entry name" value="Neuro-gated_channel_TM_sf"/>
</dbReference>
<feature type="compositionally biased region" description="Basic and acidic residues" evidence="1">
    <location>
        <begin position="191"/>
        <end position="202"/>
    </location>
</feature>
<evidence type="ECO:0000259" key="3">
    <source>
        <dbReference type="Pfam" id="PF02932"/>
    </source>
</evidence>
<keyword evidence="2" id="KW-0812">Transmembrane</keyword>
<organism evidence="4 6">
    <name type="scientific">Didymodactylos carnosus</name>
    <dbReference type="NCBI Taxonomy" id="1234261"/>
    <lineage>
        <taxon>Eukaryota</taxon>
        <taxon>Metazoa</taxon>
        <taxon>Spiralia</taxon>
        <taxon>Gnathifera</taxon>
        <taxon>Rotifera</taxon>
        <taxon>Eurotatoria</taxon>
        <taxon>Bdelloidea</taxon>
        <taxon>Philodinida</taxon>
        <taxon>Philodinidae</taxon>
        <taxon>Didymodactylos</taxon>
    </lineage>
</organism>
<gene>
    <name evidence="4" type="ORF">GPM918_LOCUS1836</name>
    <name evidence="5" type="ORF">SRO942_LOCUS1836</name>
</gene>
<evidence type="ECO:0000256" key="1">
    <source>
        <dbReference type="SAM" id="MobiDB-lite"/>
    </source>
</evidence>
<dbReference type="Proteomes" id="UP000663829">
    <property type="component" value="Unassembled WGS sequence"/>
</dbReference>
<dbReference type="SUPFAM" id="SSF90112">
    <property type="entry name" value="Neurotransmitter-gated ion-channel transmembrane pore"/>
    <property type="match status" value="1"/>
</dbReference>
<dbReference type="EMBL" id="CAJOBC010000185">
    <property type="protein sequence ID" value="CAF3551283.1"/>
    <property type="molecule type" value="Genomic_DNA"/>
</dbReference>
<reference evidence="4" key="1">
    <citation type="submission" date="2021-02" db="EMBL/GenBank/DDBJ databases">
        <authorList>
            <person name="Nowell W R."/>
        </authorList>
    </citation>
    <scope>NUCLEOTIDE SEQUENCE</scope>
</reference>
<dbReference type="CDD" id="cd19051">
    <property type="entry name" value="LGIC_TM_cation"/>
    <property type="match status" value="1"/>
</dbReference>